<comment type="similarity">
    <text evidence="1">Belongs to the peptidase C48 family.</text>
</comment>
<dbReference type="EnsemblPlants" id="TraesCS7D02G200500.1">
    <property type="protein sequence ID" value="TraesCS7D02G200500.1"/>
    <property type="gene ID" value="TraesCS7D02G200500"/>
</dbReference>
<evidence type="ECO:0000256" key="2">
    <source>
        <dbReference type="ARBA" id="ARBA00022670"/>
    </source>
</evidence>
<dbReference type="PANTHER" id="PTHR34835:SF50">
    <property type="entry name" value="AMINOTRANSFERASE-LIKE PLANT MOBILE DOMAIN-CONTAINING PROTEIN"/>
    <property type="match status" value="1"/>
</dbReference>
<dbReference type="Gramene" id="TraesWEE_scaffold_043775_01G000100.1">
    <property type="protein sequence ID" value="TraesWEE_scaffold_043775_01G000100.1"/>
    <property type="gene ID" value="TraesWEE_scaffold_043775_01G000100"/>
</dbReference>
<accession>A0A3B6TGI4</accession>
<keyword evidence="3" id="KW-0378">Hydrolase</keyword>
<name>A0A3B6TGI4_WHEAT</name>
<dbReference type="SMR" id="A0A3B6TGI4"/>
<evidence type="ECO:0000313" key="6">
    <source>
        <dbReference type="EnsemblPlants" id="TraesCS7D02G200500.1"/>
    </source>
</evidence>
<dbReference type="Gene3D" id="3.40.395.10">
    <property type="entry name" value="Adenoviral Proteinase, Chain A"/>
    <property type="match status" value="1"/>
</dbReference>
<dbReference type="STRING" id="4565.A0A3B6TGI4"/>
<dbReference type="InterPro" id="IPR038765">
    <property type="entry name" value="Papain-like_cys_pep_sf"/>
</dbReference>
<sequence>MRKCLLKFIIKSYALDRKRFIMPSKNGAISLRTEDVFDIFGLQNKGKDAMKARGKGGLKAKVKVPSRFLDSNTGEMMIDELIENIVASGTYDDDFLRRIVLVLLGTVLAPQSTKEVPNAYYKLVHDVEAIKAFNWNAFTLCVCVEGFTKTLSDLTKFTWPIGNLALLQYLFWEKVQPLDDEAFDPLAHEYPLMLNWSEDEAKKRDAYDTSYGRGNGTIVVEKLEKKGLVFKPNKGSDDDIEFVEHSEDWVGKYGPSKYKSSKYWTDVKSTPAKDDMDNRVDASFTTGNGNKLAREKGVHHNTPGTGDEGDPFVIEDTGNSPNPSLATVDTNDFPAITSTPKNMNEVSDGSSADKSKEISMDSLNTRIKNAKENGTPENDGKENDGKHKRKQSKYCLSPYQQNGGRKRAKKSLFGIRAAMINTDYINEDHIEAAKVYIRTLADSEKLCSKTVVHMTGIGGETCTPEMLEAIISKKWLHGGVINSYCNHMQTHNPRADRHILSSWVSHWLILRADGKVNNSKRHFMDHFANQTKMVSRVTEEYFIKDKAYFPFHVEENHWITVLKHNKKKEFQVLNSTGKCSKRVLAKIAKLRAEIANDTKEVNALIETEHPDVSSWPIREYGMPSQTDGVSRGLFVVKCVQNWDGDDWTFEFDQDEVNASRGHILAEILFSECNTKEVVKEKILKIMENK</sequence>
<dbReference type="Gramene" id="TraesCS7D02G200500.1">
    <property type="protein sequence ID" value="TraesCS7D02G200500.1"/>
    <property type="gene ID" value="TraesCS7D02G200500"/>
</dbReference>
<feature type="domain" description="Ubiquitin-like protease family profile" evidence="5">
    <location>
        <begin position="474"/>
        <end position="639"/>
    </location>
</feature>
<organism evidence="6">
    <name type="scientific">Triticum aestivum</name>
    <name type="common">Wheat</name>
    <dbReference type="NCBI Taxonomy" id="4565"/>
    <lineage>
        <taxon>Eukaryota</taxon>
        <taxon>Viridiplantae</taxon>
        <taxon>Streptophyta</taxon>
        <taxon>Embryophyta</taxon>
        <taxon>Tracheophyta</taxon>
        <taxon>Spermatophyta</taxon>
        <taxon>Magnoliopsida</taxon>
        <taxon>Liliopsida</taxon>
        <taxon>Poales</taxon>
        <taxon>Poaceae</taxon>
        <taxon>BOP clade</taxon>
        <taxon>Pooideae</taxon>
        <taxon>Triticodae</taxon>
        <taxon>Triticeae</taxon>
        <taxon>Triticinae</taxon>
        <taxon>Triticum</taxon>
    </lineage>
</organism>
<evidence type="ECO:0000313" key="7">
    <source>
        <dbReference type="Proteomes" id="UP000019116"/>
    </source>
</evidence>
<dbReference type="SUPFAM" id="SSF54001">
    <property type="entry name" value="Cysteine proteinases"/>
    <property type="match status" value="1"/>
</dbReference>
<reference evidence="6" key="2">
    <citation type="submission" date="2018-10" db="UniProtKB">
        <authorList>
            <consortium name="EnsemblPlants"/>
        </authorList>
    </citation>
    <scope>IDENTIFICATION</scope>
</reference>
<dbReference type="GO" id="GO:0006508">
    <property type="term" value="P:proteolysis"/>
    <property type="evidence" value="ECO:0007669"/>
    <property type="project" value="UniProtKB-KW"/>
</dbReference>
<keyword evidence="2" id="KW-0645">Protease</keyword>
<evidence type="ECO:0000256" key="4">
    <source>
        <dbReference type="SAM" id="MobiDB-lite"/>
    </source>
</evidence>
<proteinExistence type="inferred from homology"/>
<keyword evidence="7" id="KW-1185">Reference proteome</keyword>
<feature type="region of interest" description="Disordered" evidence="4">
    <location>
        <begin position="275"/>
        <end position="403"/>
    </location>
</feature>
<dbReference type="Pfam" id="PF02902">
    <property type="entry name" value="Peptidase_C48"/>
    <property type="match status" value="1"/>
</dbReference>
<evidence type="ECO:0000256" key="3">
    <source>
        <dbReference type="ARBA" id="ARBA00022801"/>
    </source>
</evidence>
<dbReference type="InterPro" id="IPR003653">
    <property type="entry name" value="Peptidase_C48_C"/>
</dbReference>
<dbReference type="PANTHER" id="PTHR34835">
    <property type="entry name" value="OS07G0283600 PROTEIN-RELATED"/>
    <property type="match status" value="1"/>
</dbReference>
<dbReference type="OMA" id="IREYGMP"/>
<protein>
    <recommendedName>
        <fullName evidence="5">Ubiquitin-like protease family profile domain-containing protein</fullName>
    </recommendedName>
</protein>
<evidence type="ECO:0000256" key="1">
    <source>
        <dbReference type="ARBA" id="ARBA00005234"/>
    </source>
</evidence>
<dbReference type="Proteomes" id="UP000019116">
    <property type="component" value="Chromosome 7D"/>
</dbReference>
<dbReference type="GO" id="GO:0008234">
    <property type="term" value="F:cysteine-type peptidase activity"/>
    <property type="evidence" value="ECO:0007669"/>
    <property type="project" value="InterPro"/>
</dbReference>
<reference evidence="6" key="1">
    <citation type="submission" date="2018-08" db="EMBL/GenBank/DDBJ databases">
        <authorList>
            <person name="Rossello M."/>
        </authorList>
    </citation>
    <scope>NUCLEOTIDE SEQUENCE [LARGE SCALE GENOMIC DNA]</scope>
    <source>
        <strain evidence="6">cv. Chinese Spring</strain>
    </source>
</reference>
<evidence type="ECO:0000259" key="5">
    <source>
        <dbReference type="Pfam" id="PF02902"/>
    </source>
</evidence>
<feature type="compositionally biased region" description="Polar residues" evidence="4">
    <location>
        <begin position="317"/>
        <end position="350"/>
    </location>
</feature>
<dbReference type="AlphaFoldDB" id="A0A3B6TGI4"/>